<feature type="active site" description="Proton donor/acceptor" evidence="2">
    <location>
        <position position="217"/>
    </location>
</feature>
<dbReference type="GO" id="GO:0005509">
    <property type="term" value="F:calcium ion binding"/>
    <property type="evidence" value="ECO:0007669"/>
    <property type="project" value="TreeGrafter"/>
</dbReference>
<keyword evidence="3" id="KW-0479">Metal-binding</keyword>
<evidence type="ECO:0000256" key="1">
    <source>
        <dbReference type="ARBA" id="ARBA00008853"/>
    </source>
</evidence>
<comment type="cofactor">
    <cofactor evidence="3">
        <name>Zn(2+)</name>
        <dbReference type="ChEBI" id="CHEBI:29105"/>
    </cofactor>
    <text evidence="3">Binds 1 divalent metal cation per subunit.</text>
</comment>
<accession>A0A423X9T6</accession>
<dbReference type="InterPro" id="IPR011042">
    <property type="entry name" value="6-blade_b-propeller_TolB-like"/>
</dbReference>
<dbReference type="SUPFAM" id="SSF51045">
    <property type="entry name" value="WW domain"/>
    <property type="match status" value="1"/>
</dbReference>
<proteinExistence type="inferred from homology"/>
<feature type="compositionally biased region" description="Pro residues" evidence="4">
    <location>
        <begin position="326"/>
        <end position="336"/>
    </location>
</feature>
<name>A0A423X9T6_9PEZI</name>
<dbReference type="InterPro" id="IPR005511">
    <property type="entry name" value="SMP-30"/>
</dbReference>
<dbReference type="STRING" id="356882.A0A423X9T6"/>
<dbReference type="InterPro" id="IPR001202">
    <property type="entry name" value="WW_dom"/>
</dbReference>
<dbReference type="PRINTS" id="PR01790">
    <property type="entry name" value="SMP30FAMILY"/>
</dbReference>
<evidence type="ECO:0000256" key="4">
    <source>
        <dbReference type="SAM" id="MobiDB-lite"/>
    </source>
</evidence>
<dbReference type="Proteomes" id="UP000283895">
    <property type="component" value="Unassembled WGS sequence"/>
</dbReference>
<dbReference type="Gene3D" id="2.120.10.30">
    <property type="entry name" value="TolB, C-terminal domain"/>
    <property type="match status" value="1"/>
</dbReference>
<dbReference type="PANTHER" id="PTHR10907:SF47">
    <property type="entry name" value="REGUCALCIN"/>
    <property type="match status" value="1"/>
</dbReference>
<feature type="binding site" evidence="3">
    <location>
        <position position="114"/>
    </location>
    <ligand>
        <name>substrate</name>
    </ligand>
</feature>
<dbReference type="SMART" id="SM00456">
    <property type="entry name" value="WW"/>
    <property type="match status" value="1"/>
</dbReference>
<comment type="similarity">
    <text evidence="1">Belongs to the SMP-30/CGR1 family.</text>
</comment>
<dbReference type="OrthoDB" id="423498at2759"/>
<dbReference type="InterPro" id="IPR036020">
    <property type="entry name" value="WW_dom_sf"/>
</dbReference>
<dbReference type="Pfam" id="PF00397">
    <property type="entry name" value="WW"/>
    <property type="match status" value="1"/>
</dbReference>
<gene>
    <name evidence="6" type="ORF">VMCG_00589</name>
</gene>
<evidence type="ECO:0000256" key="2">
    <source>
        <dbReference type="PIRSR" id="PIRSR605511-1"/>
    </source>
</evidence>
<evidence type="ECO:0000256" key="3">
    <source>
        <dbReference type="PIRSR" id="PIRSR605511-2"/>
    </source>
</evidence>
<sequence length="519" mass="57003">MAFQEWNVKEAYLNLHCKLGEGPYYEKATNTLRFVDIKSQRVHTVSLTEGPDSVKTIQLDTPVTVTADVEGLDPQDKILIGVKYGIALLDRKTGKYEYLSKFAGADGQENDRLRSNDGAVDPHGRFWLGSMTDFGRGDIQPEGGIYLFDERKKPSDTKKVVPDLKIPNTISWSPDKKIAYYTHSTSRVVYAYNYDLTDGSVSGHRVFYNHDGPGEPDGHRIDVDGNMWHAVYGESRVLKISPEGKLIGQINLPTKNITCCEFVGTELFITTAGDDDGEAQSKELGGALFRVDVGTTGLEAFNDAPPLPDEPVPGDDTGGAVVDSAPPLPDEAPPAQAPVDDGWDAMWDATAQAWYFYNRFTGLSQWDNPRLTSVAGGYNPAIHGSWDPNASYAQAYKQVDAGGGEEAEAGTQYIAAGAELAMEGAGAGAADPYAQAAAFNARTGKFQLDDQNPERYSDAAKSQRQMNAYFDVDRAANSHDGRSLKAERRGKQPTKKELAAWKEKRKARKEEKRRAWLRD</sequence>
<evidence type="ECO:0000259" key="5">
    <source>
        <dbReference type="PROSITE" id="PS50020"/>
    </source>
</evidence>
<keyword evidence="3" id="KW-0862">Zinc</keyword>
<evidence type="ECO:0000313" key="6">
    <source>
        <dbReference type="EMBL" id="ROW12647.1"/>
    </source>
</evidence>
<dbReference type="SUPFAM" id="SSF63829">
    <property type="entry name" value="Calcium-dependent phosphotriesterase"/>
    <property type="match status" value="1"/>
</dbReference>
<comment type="caution">
    <text evidence="6">The sequence shown here is derived from an EMBL/GenBank/DDBJ whole genome shotgun (WGS) entry which is preliminary data.</text>
</comment>
<feature type="binding site" evidence="3">
    <location>
        <position position="21"/>
    </location>
    <ligand>
        <name>a divalent metal cation</name>
        <dbReference type="ChEBI" id="CHEBI:60240"/>
    </ligand>
</feature>
<organism evidence="6 7">
    <name type="scientific">Cytospora schulzeri</name>
    <dbReference type="NCBI Taxonomy" id="448051"/>
    <lineage>
        <taxon>Eukaryota</taxon>
        <taxon>Fungi</taxon>
        <taxon>Dikarya</taxon>
        <taxon>Ascomycota</taxon>
        <taxon>Pezizomycotina</taxon>
        <taxon>Sordariomycetes</taxon>
        <taxon>Sordariomycetidae</taxon>
        <taxon>Diaporthales</taxon>
        <taxon>Cytosporaceae</taxon>
        <taxon>Cytospora</taxon>
    </lineage>
</organism>
<dbReference type="Pfam" id="PF08450">
    <property type="entry name" value="SGL"/>
    <property type="match status" value="1"/>
</dbReference>
<dbReference type="PROSITE" id="PS01159">
    <property type="entry name" value="WW_DOMAIN_1"/>
    <property type="match status" value="1"/>
</dbReference>
<feature type="binding site" evidence="3">
    <location>
        <position position="168"/>
    </location>
    <ligand>
        <name>a divalent metal cation</name>
        <dbReference type="ChEBI" id="CHEBI:60240"/>
    </ligand>
</feature>
<protein>
    <recommendedName>
        <fullName evidence="5">WW domain-containing protein</fullName>
    </recommendedName>
</protein>
<feature type="binding site" evidence="3">
    <location>
        <position position="217"/>
    </location>
    <ligand>
        <name>a divalent metal cation</name>
        <dbReference type="ChEBI" id="CHEBI:60240"/>
    </ligand>
</feature>
<feature type="domain" description="WW" evidence="5">
    <location>
        <begin position="337"/>
        <end position="371"/>
    </location>
</feature>
<dbReference type="InterPro" id="IPR013658">
    <property type="entry name" value="SGL"/>
</dbReference>
<dbReference type="Gene3D" id="2.20.70.10">
    <property type="match status" value="1"/>
</dbReference>
<evidence type="ECO:0000313" key="7">
    <source>
        <dbReference type="Proteomes" id="UP000283895"/>
    </source>
</evidence>
<feature type="binding site" evidence="3">
    <location>
        <position position="116"/>
    </location>
    <ligand>
        <name>substrate</name>
    </ligand>
</feature>
<dbReference type="GO" id="GO:0004341">
    <property type="term" value="F:gluconolactonase activity"/>
    <property type="evidence" value="ECO:0007669"/>
    <property type="project" value="TreeGrafter"/>
</dbReference>
<reference evidence="6 7" key="1">
    <citation type="submission" date="2015-09" db="EMBL/GenBank/DDBJ databases">
        <title>Host preference determinants of Valsa canker pathogens revealed by comparative genomics.</title>
        <authorList>
            <person name="Yin Z."/>
            <person name="Huang L."/>
        </authorList>
    </citation>
    <scope>NUCLEOTIDE SEQUENCE [LARGE SCALE GENOMIC DNA]</scope>
    <source>
        <strain evidence="6 7">03-1</strain>
    </source>
</reference>
<dbReference type="EMBL" id="LKEA01000001">
    <property type="protein sequence ID" value="ROW12647.1"/>
    <property type="molecule type" value="Genomic_DNA"/>
</dbReference>
<feature type="region of interest" description="Disordered" evidence="4">
    <location>
        <begin position="472"/>
        <end position="519"/>
    </location>
</feature>
<feature type="region of interest" description="Disordered" evidence="4">
    <location>
        <begin position="301"/>
        <end position="336"/>
    </location>
</feature>
<dbReference type="PROSITE" id="PS50020">
    <property type="entry name" value="WW_DOMAIN_2"/>
    <property type="match status" value="1"/>
</dbReference>
<keyword evidence="7" id="KW-1185">Reference proteome</keyword>
<dbReference type="AlphaFoldDB" id="A0A423X9T6"/>
<dbReference type="PANTHER" id="PTHR10907">
    <property type="entry name" value="REGUCALCIN"/>
    <property type="match status" value="1"/>
</dbReference>